<gene>
    <name evidence="2" type="ORF">QTP70_025664</name>
</gene>
<proteinExistence type="predicted"/>
<keyword evidence="3" id="KW-1185">Reference proteome</keyword>
<accession>A0AAE0R2J0</accession>
<organism evidence="2 3">
    <name type="scientific">Hemibagrus guttatus</name>
    <dbReference type="NCBI Taxonomy" id="175788"/>
    <lineage>
        <taxon>Eukaryota</taxon>
        <taxon>Metazoa</taxon>
        <taxon>Chordata</taxon>
        <taxon>Craniata</taxon>
        <taxon>Vertebrata</taxon>
        <taxon>Euteleostomi</taxon>
        <taxon>Actinopterygii</taxon>
        <taxon>Neopterygii</taxon>
        <taxon>Teleostei</taxon>
        <taxon>Ostariophysi</taxon>
        <taxon>Siluriformes</taxon>
        <taxon>Bagridae</taxon>
        <taxon>Hemibagrus</taxon>
    </lineage>
</organism>
<reference evidence="2" key="1">
    <citation type="submission" date="2023-06" db="EMBL/GenBank/DDBJ databases">
        <title>Male Hemibagrus guttatus genome.</title>
        <authorList>
            <person name="Bian C."/>
        </authorList>
    </citation>
    <scope>NUCLEOTIDE SEQUENCE</scope>
    <source>
        <strain evidence="2">Male_cb2023</strain>
        <tissue evidence="2">Muscle</tissue>
    </source>
</reference>
<feature type="region of interest" description="Disordered" evidence="1">
    <location>
        <begin position="123"/>
        <end position="147"/>
    </location>
</feature>
<dbReference type="Proteomes" id="UP001274896">
    <property type="component" value="Unassembled WGS sequence"/>
</dbReference>
<dbReference type="EMBL" id="JAUCMX010000007">
    <property type="protein sequence ID" value="KAK3540093.1"/>
    <property type="molecule type" value="Genomic_DNA"/>
</dbReference>
<name>A0AAE0R2J0_9TELE</name>
<sequence>MPPKILNNFYSCVIESVLTNCITVWYGSTTMRDRKHLQRVVKTAEKIIRAPLPSLQTIYHCRVHRSAASILKDPTHPQHGLFTLLPSGWRRFLQLFQRDPEASPGHPRDIDSLPWDLFPVGHARNTSPGRRPGGIRNRCGGAVAPPG</sequence>
<protein>
    <submittedName>
        <fullName evidence="2">Uncharacterized protein</fullName>
    </submittedName>
</protein>
<evidence type="ECO:0000313" key="3">
    <source>
        <dbReference type="Proteomes" id="UP001274896"/>
    </source>
</evidence>
<comment type="caution">
    <text evidence="2">The sequence shown here is derived from an EMBL/GenBank/DDBJ whole genome shotgun (WGS) entry which is preliminary data.</text>
</comment>
<evidence type="ECO:0000313" key="2">
    <source>
        <dbReference type="EMBL" id="KAK3540093.1"/>
    </source>
</evidence>
<evidence type="ECO:0000256" key="1">
    <source>
        <dbReference type="SAM" id="MobiDB-lite"/>
    </source>
</evidence>
<dbReference type="AlphaFoldDB" id="A0AAE0R2J0"/>